<feature type="transmembrane region" description="Helical" evidence="1">
    <location>
        <begin position="12"/>
        <end position="34"/>
    </location>
</feature>
<dbReference type="Proteomes" id="UP000295367">
    <property type="component" value="Unassembled WGS sequence"/>
</dbReference>
<evidence type="ECO:0000313" key="2">
    <source>
        <dbReference type="EMBL" id="TCV83289.1"/>
    </source>
</evidence>
<organism evidence="2 3">
    <name type="scientific">Sulfurirhabdus autotrophica</name>
    <dbReference type="NCBI Taxonomy" id="1706046"/>
    <lineage>
        <taxon>Bacteria</taxon>
        <taxon>Pseudomonadati</taxon>
        <taxon>Pseudomonadota</taxon>
        <taxon>Betaproteobacteria</taxon>
        <taxon>Nitrosomonadales</taxon>
        <taxon>Sulfuricellaceae</taxon>
        <taxon>Sulfurirhabdus</taxon>
    </lineage>
</organism>
<evidence type="ECO:0000313" key="3">
    <source>
        <dbReference type="Proteomes" id="UP000295367"/>
    </source>
</evidence>
<name>A0A4V2W195_9PROT</name>
<evidence type="ECO:0008006" key="4">
    <source>
        <dbReference type="Google" id="ProtNLM"/>
    </source>
</evidence>
<keyword evidence="1" id="KW-1133">Transmembrane helix</keyword>
<accession>A0A4V2W195</accession>
<keyword evidence="1" id="KW-0472">Membrane</keyword>
<dbReference type="AlphaFoldDB" id="A0A4V2W195"/>
<dbReference type="EMBL" id="SMCO01000016">
    <property type="protein sequence ID" value="TCV83289.1"/>
    <property type="molecule type" value="Genomic_DNA"/>
</dbReference>
<proteinExistence type="predicted"/>
<protein>
    <recommendedName>
        <fullName evidence="4">Signal peptide prediction</fullName>
    </recommendedName>
</protein>
<keyword evidence="1" id="KW-0812">Transmembrane</keyword>
<comment type="caution">
    <text evidence="2">The sequence shown here is derived from an EMBL/GenBank/DDBJ whole genome shotgun (WGS) entry which is preliminary data.</text>
</comment>
<dbReference type="OrthoDB" id="274512at2"/>
<keyword evidence="3" id="KW-1185">Reference proteome</keyword>
<gene>
    <name evidence="2" type="ORF">EDC63_11639</name>
</gene>
<dbReference type="RefSeq" id="WP_124947131.1">
    <property type="nucleotide sequence ID" value="NZ_BHVT01000065.1"/>
</dbReference>
<evidence type="ECO:0000256" key="1">
    <source>
        <dbReference type="SAM" id="Phobius"/>
    </source>
</evidence>
<feature type="transmembrane region" description="Helical" evidence="1">
    <location>
        <begin position="99"/>
        <end position="120"/>
    </location>
</feature>
<reference evidence="2 3" key="1">
    <citation type="submission" date="2019-03" db="EMBL/GenBank/DDBJ databases">
        <title>Genomic Encyclopedia of Type Strains, Phase IV (KMG-IV): sequencing the most valuable type-strain genomes for metagenomic binning, comparative biology and taxonomic classification.</title>
        <authorList>
            <person name="Goeker M."/>
        </authorList>
    </citation>
    <scope>NUCLEOTIDE SEQUENCE [LARGE SCALE GENOMIC DNA]</scope>
    <source>
        <strain evidence="2 3">DSM 100309</strain>
    </source>
</reference>
<sequence length="148" mass="16330">MRNNKLLRAIYTLAVYLWAAPISLLGLALGILSLPGGCKLSVNEGVLECAGGRILSGLLSALGRNMQIQAITLGHVVLARNHETMHALRFHERIHVKQYERWGLLFLPLYFGSSMLALMVGKDPYFDNHFEKAAFEGAAKHADSQINS</sequence>